<reference evidence="5 6" key="1">
    <citation type="submission" date="2019-09" db="EMBL/GenBank/DDBJ databases">
        <title>Complete genome sequence of Arachidicoccus sp. B3-10 isolated from apple orchard soil.</title>
        <authorList>
            <person name="Kim H.S."/>
            <person name="Han K.-I."/>
            <person name="Suh M.K."/>
            <person name="Lee K.C."/>
            <person name="Eom M.K."/>
            <person name="Kim J.-S."/>
            <person name="Kang S.W."/>
            <person name="Sin Y."/>
            <person name="Lee J.-S."/>
        </authorList>
    </citation>
    <scope>NUCLEOTIDE SEQUENCE [LARGE SCALE GENOMIC DNA]</scope>
    <source>
        <strain evidence="5 6">B3-10</strain>
    </source>
</reference>
<keyword evidence="6" id="KW-1185">Reference proteome</keyword>
<dbReference type="InterPro" id="IPR018060">
    <property type="entry name" value="HTH_AraC"/>
</dbReference>
<dbReference type="SMART" id="SM00342">
    <property type="entry name" value="HTH_ARAC"/>
    <property type="match status" value="1"/>
</dbReference>
<keyword evidence="3" id="KW-0804">Transcription</keyword>
<evidence type="ECO:0000256" key="2">
    <source>
        <dbReference type="ARBA" id="ARBA00023125"/>
    </source>
</evidence>
<evidence type="ECO:0000256" key="3">
    <source>
        <dbReference type="ARBA" id="ARBA00023163"/>
    </source>
</evidence>
<dbReference type="PANTHER" id="PTHR43280">
    <property type="entry name" value="ARAC-FAMILY TRANSCRIPTIONAL REGULATOR"/>
    <property type="match status" value="1"/>
</dbReference>
<accession>A0A5P2G292</accession>
<dbReference type="SUPFAM" id="SSF46689">
    <property type="entry name" value="Homeodomain-like"/>
    <property type="match status" value="1"/>
</dbReference>
<keyword evidence="2" id="KW-0238">DNA-binding</keyword>
<keyword evidence="1" id="KW-0805">Transcription regulation</keyword>
<name>A0A5P2G292_9BACT</name>
<dbReference type="GO" id="GO:0003700">
    <property type="term" value="F:DNA-binding transcription factor activity"/>
    <property type="evidence" value="ECO:0007669"/>
    <property type="project" value="InterPro"/>
</dbReference>
<dbReference type="InterPro" id="IPR009057">
    <property type="entry name" value="Homeodomain-like_sf"/>
</dbReference>
<organism evidence="5 6">
    <name type="scientific">Rhizosphaericola mali</name>
    <dbReference type="NCBI Taxonomy" id="2545455"/>
    <lineage>
        <taxon>Bacteria</taxon>
        <taxon>Pseudomonadati</taxon>
        <taxon>Bacteroidota</taxon>
        <taxon>Chitinophagia</taxon>
        <taxon>Chitinophagales</taxon>
        <taxon>Chitinophagaceae</taxon>
        <taxon>Rhizosphaericola</taxon>
    </lineage>
</organism>
<gene>
    <name evidence="5" type="ORF">E0W69_011690</name>
</gene>
<feature type="domain" description="HTH araC/xylS-type" evidence="4">
    <location>
        <begin position="78"/>
        <end position="177"/>
    </location>
</feature>
<dbReference type="AlphaFoldDB" id="A0A5P2G292"/>
<dbReference type="Gene3D" id="1.10.10.60">
    <property type="entry name" value="Homeodomain-like"/>
    <property type="match status" value="1"/>
</dbReference>
<dbReference type="KEGG" id="arac:E0W69_011690"/>
<dbReference type="OrthoDB" id="952277at2"/>
<dbReference type="RefSeq" id="WP_131330243.1">
    <property type="nucleotide sequence ID" value="NZ_CP044016.1"/>
</dbReference>
<dbReference type="Pfam" id="PF12833">
    <property type="entry name" value="HTH_18"/>
    <property type="match status" value="1"/>
</dbReference>
<evidence type="ECO:0000256" key="1">
    <source>
        <dbReference type="ARBA" id="ARBA00023015"/>
    </source>
</evidence>
<protein>
    <submittedName>
        <fullName evidence="5">Helix-turn-helix transcriptional regulator</fullName>
    </submittedName>
</protein>
<evidence type="ECO:0000259" key="4">
    <source>
        <dbReference type="PROSITE" id="PS01124"/>
    </source>
</evidence>
<dbReference type="EMBL" id="CP044016">
    <property type="protein sequence ID" value="QES89297.1"/>
    <property type="molecule type" value="Genomic_DNA"/>
</dbReference>
<dbReference type="Proteomes" id="UP000292424">
    <property type="component" value="Chromosome"/>
</dbReference>
<evidence type="ECO:0000313" key="5">
    <source>
        <dbReference type="EMBL" id="QES89297.1"/>
    </source>
</evidence>
<dbReference type="PANTHER" id="PTHR43280:SF2">
    <property type="entry name" value="HTH-TYPE TRANSCRIPTIONAL REGULATOR EXSA"/>
    <property type="match status" value="1"/>
</dbReference>
<dbReference type="PROSITE" id="PS01124">
    <property type="entry name" value="HTH_ARAC_FAMILY_2"/>
    <property type="match status" value="1"/>
</dbReference>
<dbReference type="GO" id="GO:0043565">
    <property type="term" value="F:sequence-specific DNA binding"/>
    <property type="evidence" value="ECO:0007669"/>
    <property type="project" value="InterPro"/>
</dbReference>
<evidence type="ECO:0000313" key="6">
    <source>
        <dbReference type="Proteomes" id="UP000292424"/>
    </source>
</evidence>
<sequence length="188" mass="22034">MQIQKIYIKNMVCPRCITAVEQSLKEEQIAFSQVILGEITPENNLTYQQEIALNKNLRLKGFEIIEIGKEKIVNQIKVLLLAYIRNAPTQHEKISEYLTNRLYVDYSHLSKLFSEIQQNTIEQYFLQQKIEFVKELLSYGELNLTEIADKLNYSSVAYLSKQFKEITHLTPTQFQKSQNKNRIALDKI</sequence>
<proteinExistence type="predicted"/>